<evidence type="ECO:0000313" key="10">
    <source>
        <dbReference type="Proteomes" id="UP000269721"/>
    </source>
</evidence>
<dbReference type="GO" id="GO:0031267">
    <property type="term" value="F:small GTPase binding"/>
    <property type="evidence" value="ECO:0007669"/>
    <property type="project" value="InterPro"/>
</dbReference>
<dbReference type="Pfam" id="PF18808">
    <property type="entry name" value="Importin_rep_4"/>
    <property type="match status" value="1"/>
</dbReference>
<accession>A0A4V1IS62</accession>
<keyword evidence="3" id="KW-0813">Transport</keyword>
<evidence type="ECO:0000256" key="4">
    <source>
        <dbReference type="ARBA" id="ARBA00022490"/>
    </source>
</evidence>
<dbReference type="Pfam" id="PF25780">
    <property type="entry name" value="TPR_IPO5"/>
    <property type="match status" value="1"/>
</dbReference>
<keyword evidence="5" id="KW-0677">Repeat</keyword>
<keyword evidence="10" id="KW-1185">Reference proteome</keyword>
<dbReference type="Proteomes" id="UP000269721">
    <property type="component" value="Unassembled WGS sequence"/>
</dbReference>
<evidence type="ECO:0000259" key="8">
    <source>
        <dbReference type="PROSITE" id="PS50166"/>
    </source>
</evidence>
<keyword evidence="7" id="KW-0539">Nucleus</keyword>
<dbReference type="Pfam" id="PF18829">
    <property type="entry name" value="Importin_rep_6"/>
    <property type="match status" value="1"/>
</dbReference>
<comment type="subcellular location">
    <subcellularLocation>
        <location evidence="2">Cytoplasm</location>
    </subcellularLocation>
    <subcellularLocation>
        <location evidence="1">Nucleus</location>
    </subcellularLocation>
</comment>
<dbReference type="Gene3D" id="1.25.10.10">
    <property type="entry name" value="Leucine-rich Repeat Variant"/>
    <property type="match status" value="1"/>
</dbReference>
<dbReference type="PROSITE" id="PS50166">
    <property type="entry name" value="IMPORTIN_B_NT"/>
    <property type="match status" value="1"/>
</dbReference>
<dbReference type="InterPro" id="IPR041389">
    <property type="entry name" value="Importin_rep_6"/>
</dbReference>
<evidence type="ECO:0000256" key="7">
    <source>
        <dbReference type="ARBA" id="ARBA00023242"/>
    </source>
</evidence>
<dbReference type="GO" id="GO:0005634">
    <property type="term" value="C:nucleus"/>
    <property type="evidence" value="ECO:0007669"/>
    <property type="project" value="UniProtKB-SubCell"/>
</dbReference>
<evidence type="ECO:0000256" key="1">
    <source>
        <dbReference type="ARBA" id="ARBA00004123"/>
    </source>
</evidence>
<proteinExistence type="predicted"/>
<sequence>MTQNVTGLSDEVVAQLVLLLSHLASNDNNTRSAAEAQLNDQWLAAQPAILLAALAQVARSNSQNVVRSLAAVLLRRLALKDAATTEAGTHSFYISIGEDYRGFIQAQLLASLESEQDRSTRRKICDTISELAIHMLENGSTWVELLHGVFECLKSPIADLRRSGLQILGAVPALVNDQSPEAMARFLSPALADADRTVKVEALNAAAQYILVIDETSHAQIAPLIPQMLSVLPSLLTGEATSDEDLGNAFIYLMDLAGEYPALLRSVLPDLVEFVANIMRNANLEDNTRKSAVELLVIIAEANPGMVRKQQVFVNTLVPILLEWISTIEEDEDWYTTDDIDDDDNEDFNMIAAQALDRLAISLGGKTLLPIIFAHVPPMLSDESWSKRHGGLMTISSIAEGCQKIMLVELKNVIGLVLPRLQDPHPRVRWAACNAIGQMSTDFAPNLQNSYCSEILTNLIPVMDDTRFPRVQAHVAAALVNFSEEVEKFTIAPFLDQIFEKLLILLNTGKTYVQEQAITTIATVADSAEDKFVKYYPAIMPLLLSVLQQASVKEFRLLRGKTMECASLIALAVGKETFAPHAAEFVNILRVTQQSITEPDDPQSSYLLSAWARICKVSGDDFLPYLEFVLPPLLASASLKPDFTVIDGEVAATEEKIADGWEFVTVDGKNIGIRTSVLDEKCTAVEMLVCYARELGANFHPWVAQIFEVVLPLFKFYYHEGVRAAATGVVPLLFTSLAKANYREFYTTILAYWAKAAETILSALKDEVDPAFISQLYVSFYESLEVVGPLTVTDAVADEITTIMVSQLEEYAQRHNDRQGSRKNVDFDPEEDAAPLEEQEYDDSALLSELSRTIHEILKAQRETFLPHFNKLVPALKAFMSNPNPEARQWSICVYDDVIEFAGPASVSYQGEFLSAFAAALSDQSADIRQAASYGWGVAAQFGGPAYFPACAEALSGLFAVIGAAGSRSKENVIATENAISAVGKICQFAGASGTFNLDQVLAAWVKTLPIVEDDEEAPATYNYLIDLIEA</sequence>
<gene>
    <name evidence="9" type="ORF">BDK51DRAFT_24004</name>
</gene>
<dbReference type="InterPro" id="IPR016024">
    <property type="entry name" value="ARM-type_fold"/>
</dbReference>
<keyword evidence="6" id="KW-0653">Protein transport</keyword>
<dbReference type="Pfam" id="PF13513">
    <property type="entry name" value="HEAT_EZ"/>
    <property type="match status" value="1"/>
</dbReference>
<dbReference type="GO" id="GO:0006606">
    <property type="term" value="P:protein import into nucleus"/>
    <property type="evidence" value="ECO:0007669"/>
    <property type="project" value="InterPro"/>
</dbReference>
<evidence type="ECO:0000256" key="5">
    <source>
        <dbReference type="ARBA" id="ARBA00022737"/>
    </source>
</evidence>
<evidence type="ECO:0000256" key="3">
    <source>
        <dbReference type="ARBA" id="ARBA00022448"/>
    </source>
</evidence>
<evidence type="ECO:0000256" key="6">
    <source>
        <dbReference type="ARBA" id="ARBA00022927"/>
    </source>
</evidence>
<dbReference type="SUPFAM" id="SSF48371">
    <property type="entry name" value="ARM repeat"/>
    <property type="match status" value="1"/>
</dbReference>
<evidence type="ECO:0000313" key="9">
    <source>
        <dbReference type="EMBL" id="RKO92447.1"/>
    </source>
</evidence>
<dbReference type="InterPro" id="IPR041653">
    <property type="entry name" value="Importin_rep_4"/>
</dbReference>
<dbReference type="OrthoDB" id="543373at2759"/>
<dbReference type="InterPro" id="IPR011989">
    <property type="entry name" value="ARM-like"/>
</dbReference>
<dbReference type="InterPro" id="IPR058584">
    <property type="entry name" value="IMB1_TNPO1-like_TPR"/>
</dbReference>
<dbReference type="InterPro" id="IPR057672">
    <property type="entry name" value="TPR_IPO4/5"/>
</dbReference>
<dbReference type="Pfam" id="PF25574">
    <property type="entry name" value="TPR_IMB1"/>
    <property type="match status" value="1"/>
</dbReference>
<feature type="domain" description="Importin N-terminal" evidence="8">
    <location>
        <begin position="34"/>
        <end position="114"/>
    </location>
</feature>
<dbReference type="InterPro" id="IPR040122">
    <property type="entry name" value="Importin_beta"/>
</dbReference>
<dbReference type="EMBL" id="KZ994631">
    <property type="protein sequence ID" value="RKO92447.1"/>
    <property type="molecule type" value="Genomic_DNA"/>
</dbReference>
<protein>
    <submittedName>
        <fullName evidence="9">Armadillo-type protein</fullName>
    </submittedName>
</protein>
<dbReference type="PANTHER" id="PTHR10527">
    <property type="entry name" value="IMPORTIN BETA"/>
    <property type="match status" value="1"/>
</dbReference>
<dbReference type="InterPro" id="IPR001494">
    <property type="entry name" value="Importin-beta_N"/>
</dbReference>
<keyword evidence="4" id="KW-0963">Cytoplasm</keyword>
<dbReference type="AlphaFoldDB" id="A0A4V1IS62"/>
<evidence type="ECO:0000256" key="2">
    <source>
        <dbReference type="ARBA" id="ARBA00004496"/>
    </source>
</evidence>
<organism evidence="9 10">
    <name type="scientific">Blyttiomyces helicus</name>
    <dbReference type="NCBI Taxonomy" id="388810"/>
    <lineage>
        <taxon>Eukaryota</taxon>
        <taxon>Fungi</taxon>
        <taxon>Fungi incertae sedis</taxon>
        <taxon>Chytridiomycota</taxon>
        <taxon>Chytridiomycota incertae sedis</taxon>
        <taxon>Chytridiomycetes</taxon>
        <taxon>Chytridiomycetes incertae sedis</taxon>
        <taxon>Blyttiomyces</taxon>
    </lineage>
</organism>
<name>A0A4V1IS62_9FUNG</name>
<dbReference type="GO" id="GO:0005737">
    <property type="term" value="C:cytoplasm"/>
    <property type="evidence" value="ECO:0007669"/>
    <property type="project" value="UniProtKB-SubCell"/>
</dbReference>
<reference evidence="10" key="1">
    <citation type="journal article" date="2018" name="Nat. Microbiol.">
        <title>Leveraging single-cell genomics to expand the fungal tree of life.</title>
        <authorList>
            <person name="Ahrendt S.R."/>
            <person name="Quandt C.A."/>
            <person name="Ciobanu D."/>
            <person name="Clum A."/>
            <person name="Salamov A."/>
            <person name="Andreopoulos B."/>
            <person name="Cheng J.F."/>
            <person name="Woyke T."/>
            <person name="Pelin A."/>
            <person name="Henrissat B."/>
            <person name="Reynolds N.K."/>
            <person name="Benny G.L."/>
            <person name="Smith M.E."/>
            <person name="James T.Y."/>
            <person name="Grigoriev I.V."/>
        </authorList>
    </citation>
    <scope>NUCLEOTIDE SEQUENCE [LARGE SCALE GENOMIC DNA]</scope>
</reference>